<dbReference type="Proteomes" id="UP000237105">
    <property type="component" value="Unassembled WGS sequence"/>
</dbReference>
<dbReference type="PANTHER" id="PTHR46067">
    <property type="entry name" value="ACYL-COA N-ACYLTRANSFERASES (NAT) SUPERFAMILY PROTEIN"/>
    <property type="match status" value="1"/>
</dbReference>
<evidence type="ECO:0000313" key="3">
    <source>
        <dbReference type="Proteomes" id="UP000237105"/>
    </source>
</evidence>
<dbReference type="SUPFAM" id="SSF55729">
    <property type="entry name" value="Acyl-CoA N-acyltransferases (Nat)"/>
    <property type="match status" value="1"/>
</dbReference>
<dbReference type="OrthoDB" id="630895at2759"/>
<dbReference type="PANTHER" id="PTHR46067:SF27">
    <property type="entry name" value="ACYL-COA N-ACYLTRANSFERASES (NAT) SUPERFAMILY PROTEIN"/>
    <property type="match status" value="1"/>
</dbReference>
<gene>
    <name evidence="2" type="ORF">PanWU01x14_004750</name>
</gene>
<dbReference type="STRING" id="3476.A0A2P5E3A6"/>
<proteinExistence type="predicted"/>
<name>A0A2P5E3A6_PARAD</name>
<organism evidence="2 3">
    <name type="scientific">Parasponia andersonii</name>
    <name type="common">Sponia andersonii</name>
    <dbReference type="NCBI Taxonomy" id="3476"/>
    <lineage>
        <taxon>Eukaryota</taxon>
        <taxon>Viridiplantae</taxon>
        <taxon>Streptophyta</taxon>
        <taxon>Embryophyta</taxon>
        <taxon>Tracheophyta</taxon>
        <taxon>Spermatophyta</taxon>
        <taxon>Magnoliopsida</taxon>
        <taxon>eudicotyledons</taxon>
        <taxon>Gunneridae</taxon>
        <taxon>Pentapetalae</taxon>
        <taxon>rosids</taxon>
        <taxon>fabids</taxon>
        <taxon>Rosales</taxon>
        <taxon>Cannabaceae</taxon>
        <taxon>Parasponia</taxon>
    </lineage>
</organism>
<reference evidence="3" key="1">
    <citation type="submission" date="2016-06" db="EMBL/GenBank/DDBJ databases">
        <title>Parallel loss of symbiosis genes in relatives of nitrogen-fixing non-legume Parasponia.</title>
        <authorList>
            <person name="Van Velzen R."/>
            <person name="Holmer R."/>
            <person name="Bu F."/>
            <person name="Rutten L."/>
            <person name="Van Zeijl A."/>
            <person name="Liu W."/>
            <person name="Santuari L."/>
            <person name="Cao Q."/>
            <person name="Sharma T."/>
            <person name="Shen D."/>
            <person name="Roswanjaya Y."/>
            <person name="Wardhani T."/>
            <person name="Kalhor M.S."/>
            <person name="Jansen J."/>
            <person name="Van den Hoogen J."/>
            <person name="Gungor B."/>
            <person name="Hartog M."/>
            <person name="Hontelez J."/>
            <person name="Verver J."/>
            <person name="Yang W.-C."/>
            <person name="Schijlen E."/>
            <person name="Repin R."/>
            <person name="Schilthuizen M."/>
            <person name="Schranz E."/>
            <person name="Heidstra R."/>
            <person name="Miyata K."/>
            <person name="Fedorova E."/>
            <person name="Kohlen W."/>
            <person name="Bisseling T."/>
            <person name="Smit S."/>
            <person name="Geurts R."/>
        </authorList>
    </citation>
    <scope>NUCLEOTIDE SEQUENCE [LARGE SCALE GENOMIC DNA]</scope>
    <source>
        <strain evidence="3">cv. WU1-14</strain>
    </source>
</reference>
<dbReference type="EMBL" id="JXTB01000002">
    <property type="protein sequence ID" value="PON80025.1"/>
    <property type="molecule type" value="Genomic_DNA"/>
</dbReference>
<dbReference type="AlphaFoldDB" id="A0A2P5E3A6"/>
<dbReference type="PROSITE" id="PS51186">
    <property type="entry name" value="GNAT"/>
    <property type="match status" value="1"/>
</dbReference>
<keyword evidence="3" id="KW-1185">Reference proteome</keyword>
<comment type="caution">
    <text evidence="2">The sequence shown here is derived from an EMBL/GenBank/DDBJ whole genome shotgun (WGS) entry which is preliminary data.</text>
</comment>
<sequence>MADTDNSSSPKTAVDFQRISLRPFDLADIDDYMAWAPSEEVSRFYSWEPNFSREEGMKRLKSMIFYHPWIRSICLDGKSIGEISVTGFSRGGDRHRAEIGYVIGSDYWGRGIATLVVGLVAEAIFWEWPHLERLEAVVDVENVASQRVLEKVGFVREGVLRKFYLFKGKSRDMVMYSLLSDHHVSQD</sequence>
<dbReference type="InterPro" id="IPR016181">
    <property type="entry name" value="Acyl_CoA_acyltransferase"/>
</dbReference>
<evidence type="ECO:0000313" key="2">
    <source>
        <dbReference type="EMBL" id="PON80025.1"/>
    </source>
</evidence>
<dbReference type="InterPro" id="IPR000182">
    <property type="entry name" value="GNAT_dom"/>
</dbReference>
<accession>A0A2P5E3A6</accession>
<dbReference type="GO" id="GO:0016747">
    <property type="term" value="F:acyltransferase activity, transferring groups other than amino-acyl groups"/>
    <property type="evidence" value="ECO:0007669"/>
    <property type="project" value="InterPro"/>
</dbReference>
<protein>
    <submittedName>
        <fullName evidence="2">FkbH domain containing protein</fullName>
    </submittedName>
</protein>
<dbReference type="Gene3D" id="3.40.630.30">
    <property type="match status" value="1"/>
</dbReference>
<dbReference type="Pfam" id="PF13302">
    <property type="entry name" value="Acetyltransf_3"/>
    <property type="match status" value="1"/>
</dbReference>
<evidence type="ECO:0000259" key="1">
    <source>
        <dbReference type="PROSITE" id="PS51186"/>
    </source>
</evidence>
<feature type="domain" description="N-acetyltransferase" evidence="1">
    <location>
        <begin position="19"/>
        <end position="180"/>
    </location>
</feature>